<keyword evidence="2" id="KW-0808">Transferase</keyword>
<evidence type="ECO:0000259" key="7">
    <source>
        <dbReference type="PROSITE" id="PS51633"/>
    </source>
</evidence>
<evidence type="ECO:0000259" key="6">
    <source>
        <dbReference type="PROSITE" id="PS50280"/>
    </source>
</evidence>
<evidence type="ECO:0000256" key="5">
    <source>
        <dbReference type="ARBA" id="ARBA00023163"/>
    </source>
</evidence>
<protein>
    <submittedName>
        <fullName evidence="9">[histone H3]-lysine(27) N-trimethyltransferase</fullName>
    </submittedName>
</protein>
<dbReference type="Proteomes" id="UP000046392">
    <property type="component" value="Unplaced"/>
</dbReference>
<dbReference type="InterPro" id="IPR026489">
    <property type="entry name" value="CXC_dom"/>
</dbReference>
<dbReference type="PROSITE" id="PS51633">
    <property type="entry name" value="CXC"/>
    <property type="match status" value="1"/>
</dbReference>
<dbReference type="PANTHER" id="PTHR45747:SF4">
    <property type="entry name" value="HISTONE-LYSINE N-METHYLTRANSFERASE E(Z)"/>
    <property type="match status" value="1"/>
</dbReference>
<dbReference type="InterPro" id="IPR001214">
    <property type="entry name" value="SET_dom"/>
</dbReference>
<keyword evidence="4" id="KW-0805">Transcription regulation</keyword>
<keyword evidence="3" id="KW-0949">S-adenosyl-L-methionine</keyword>
<evidence type="ECO:0000313" key="8">
    <source>
        <dbReference type="Proteomes" id="UP000046392"/>
    </source>
</evidence>
<evidence type="ECO:0000256" key="1">
    <source>
        <dbReference type="ARBA" id="ARBA00022603"/>
    </source>
</evidence>
<accession>A0A0N5BFD0</accession>
<feature type="domain" description="SET" evidence="6">
    <location>
        <begin position="592"/>
        <end position="708"/>
    </location>
</feature>
<dbReference type="GO" id="GO:0032259">
    <property type="term" value="P:methylation"/>
    <property type="evidence" value="ECO:0007669"/>
    <property type="project" value="UniProtKB-KW"/>
</dbReference>
<dbReference type="Gene3D" id="2.170.270.10">
    <property type="entry name" value="SET domain"/>
    <property type="match status" value="1"/>
</dbReference>
<dbReference type="GO" id="GO:0046976">
    <property type="term" value="F:histone H3K27 methyltransferase activity"/>
    <property type="evidence" value="ECO:0007669"/>
    <property type="project" value="TreeGrafter"/>
</dbReference>
<dbReference type="InterPro" id="IPR045318">
    <property type="entry name" value="EZH1/2-like"/>
</dbReference>
<name>A0A0N5BFD0_STREA</name>
<organism evidence="8 9">
    <name type="scientific">Strongyloides papillosus</name>
    <name type="common">Intestinal threadworm</name>
    <dbReference type="NCBI Taxonomy" id="174720"/>
    <lineage>
        <taxon>Eukaryota</taxon>
        <taxon>Metazoa</taxon>
        <taxon>Ecdysozoa</taxon>
        <taxon>Nematoda</taxon>
        <taxon>Chromadorea</taxon>
        <taxon>Rhabditida</taxon>
        <taxon>Tylenchina</taxon>
        <taxon>Panagrolaimomorpha</taxon>
        <taxon>Strongyloidoidea</taxon>
        <taxon>Strongyloididae</taxon>
        <taxon>Strongyloides</taxon>
    </lineage>
</organism>
<dbReference type="SMART" id="SM00317">
    <property type="entry name" value="SET"/>
    <property type="match status" value="1"/>
</dbReference>
<dbReference type="STRING" id="174720.A0A0N5BFD0"/>
<dbReference type="GO" id="GO:0031507">
    <property type="term" value="P:heterochromatin formation"/>
    <property type="evidence" value="ECO:0007669"/>
    <property type="project" value="TreeGrafter"/>
</dbReference>
<dbReference type="PROSITE" id="PS50280">
    <property type="entry name" value="SET"/>
    <property type="match status" value="1"/>
</dbReference>
<evidence type="ECO:0000256" key="3">
    <source>
        <dbReference type="ARBA" id="ARBA00022691"/>
    </source>
</evidence>
<evidence type="ECO:0000256" key="4">
    <source>
        <dbReference type="ARBA" id="ARBA00023015"/>
    </source>
</evidence>
<feature type="domain" description="CXC" evidence="7">
    <location>
        <begin position="480"/>
        <end position="584"/>
    </location>
</feature>
<dbReference type="SUPFAM" id="SSF82199">
    <property type="entry name" value="SET domain"/>
    <property type="match status" value="1"/>
</dbReference>
<keyword evidence="1" id="KW-0489">Methyltransferase</keyword>
<dbReference type="PANTHER" id="PTHR45747">
    <property type="entry name" value="HISTONE-LYSINE N-METHYLTRANSFERASE E(Z)"/>
    <property type="match status" value="1"/>
</dbReference>
<dbReference type="GO" id="GO:0003682">
    <property type="term" value="F:chromatin binding"/>
    <property type="evidence" value="ECO:0007669"/>
    <property type="project" value="TreeGrafter"/>
</dbReference>
<dbReference type="Pfam" id="PF00856">
    <property type="entry name" value="SET"/>
    <property type="match status" value="1"/>
</dbReference>
<proteinExistence type="predicted"/>
<dbReference type="GO" id="GO:0005634">
    <property type="term" value="C:nucleus"/>
    <property type="evidence" value="ECO:0007669"/>
    <property type="project" value="TreeGrafter"/>
</dbReference>
<dbReference type="WBParaSite" id="SPAL_0000469700.1">
    <property type="protein sequence ID" value="SPAL_0000469700.1"/>
    <property type="gene ID" value="SPAL_0000469700"/>
</dbReference>
<keyword evidence="8" id="KW-1185">Reference proteome</keyword>
<evidence type="ECO:0000256" key="2">
    <source>
        <dbReference type="ARBA" id="ARBA00022679"/>
    </source>
</evidence>
<sequence length="753" mass="86517">MSLNGTNSLEINNLISPNKLMKRDSVKENSSSQIFEKSFRNSSNVYDRIKSEKCFRENHSLFNKCDSIKSMVEDFIKEYDEDQIANKEICITIMKSVRIVDAYEAEVSQSRFDILTPVEIVNKNDLTRSDSAAVICSLEEINEKIRQGARIPNLNMDHKSSKVEYLTGHDYNVHIVDCDSEVEVHYDMDDEDNEYDPVNIKNASFEIMKPSNVPPYIQTVINFGTPDDPYLHFSIDAIHEKSDDGGLFDDENELDIFPDGVRGLKENILDFNITSESIYNIISLTQEKHPNVEIDEIFTNVHFLFPKLGSLKVLKNVVGDIERQIGKIERKDNNDSKSSFIVNSWCNNCCLFMDCTCEKNNEGTIPLSYVTKLPYDDSEYKDMCGVDCYKNKSNLNRYPKDISEYSKLEQIRFKQYYTLFGNRSCHIKDTLITDEGVIAKCYRIKFFLDKFCKDLPTKQYIKMTPAQQTLNTYQTFANVARRTILTNESEYGNDDKYSPCKHVGECSEKNNCPCIKSKHACFNMCQCLPSCPSKFTGCNCKSGNCSTTKCPCVKLGWECVSTYCKNCNCDITVDVPINEMCRNSFLQRGFSKRLDIKESTIAGFGAFATDLIKKGEFISEYKGEIISQEESERRGRVYDSIKMNYLFKLNQLQQVDAYHYGNVCRFINHSDTNPNVHAKIIVVSGMQKIALIALRNIDPGEELFFNYNYTKHQTKNFVKNITGPQGVKRSHRGPIINSEKIDYLWKKFSSKKR</sequence>
<keyword evidence="5" id="KW-0804">Transcription</keyword>
<dbReference type="AlphaFoldDB" id="A0A0N5BFD0"/>
<dbReference type="InterPro" id="IPR046341">
    <property type="entry name" value="SET_dom_sf"/>
</dbReference>
<reference evidence="9" key="1">
    <citation type="submission" date="2017-02" db="UniProtKB">
        <authorList>
            <consortium name="WormBaseParasite"/>
        </authorList>
    </citation>
    <scope>IDENTIFICATION</scope>
</reference>
<evidence type="ECO:0000313" key="9">
    <source>
        <dbReference type="WBParaSite" id="SPAL_0000469700.1"/>
    </source>
</evidence>